<feature type="region of interest" description="Disordered" evidence="1">
    <location>
        <begin position="22"/>
        <end position="42"/>
    </location>
</feature>
<evidence type="ECO:0000313" key="3">
    <source>
        <dbReference type="EMBL" id="KAF1726353.1"/>
    </source>
</evidence>
<keyword evidence="4" id="KW-1185">Reference proteome</keyword>
<sequence length="182" mass="19111">MKTPIAVFAALWLAGCTPAAPDAAPPAADAAPPAAASADATSASPATTLPVAEVVDDPLAVNQAIDEVLGDHVRYEAVIRQLQQAVTANDEAAVAALVDYPFSTVRDGQPLKVADADAFVREYDRIMTPAIAEAIKRQKYSQLMVNYKGVMFGNGEAWVNGICKDDACKDVDVRVVALQPTS</sequence>
<dbReference type="Proteomes" id="UP000781710">
    <property type="component" value="Unassembled WGS sequence"/>
</dbReference>
<reference evidence="3 4" key="1">
    <citation type="submission" date="2017-10" db="EMBL/GenBank/DDBJ databases">
        <title>Whole genome sequencing of members of genus Pseudoxanthomonas.</title>
        <authorList>
            <person name="Kumar S."/>
            <person name="Bansal K."/>
            <person name="Kaur A."/>
            <person name="Patil P."/>
            <person name="Sharma S."/>
            <person name="Patil P.B."/>
        </authorList>
    </citation>
    <scope>NUCLEOTIDE SEQUENCE [LARGE SCALE GENOMIC DNA]</scope>
    <source>
        <strain evidence="3 4">DSM 17109</strain>
    </source>
</reference>
<organism evidence="3 4">
    <name type="scientific">Pseudoxanthomonas japonensis</name>
    <dbReference type="NCBI Taxonomy" id="69284"/>
    <lineage>
        <taxon>Bacteria</taxon>
        <taxon>Pseudomonadati</taxon>
        <taxon>Pseudomonadota</taxon>
        <taxon>Gammaproteobacteria</taxon>
        <taxon>Lysobacterales</taxon>
        <taxon>Lysobacteraceae</taxon>
        <taxon>Pseudoxanthomonas</taxon>
    </lineage>
</organism>
<gene>
    <name evidence="3" type="ORF">CSC78_04425</name>
</gene>
<dbReference type="EMBL" id="PDWW01000004">
    <property type="protein sequence ID" value="KAF1726353.1"/>
    <property type="molecule type" value="Genomic_DNA"/>
</dbReference>
<feature type="signal peptide" evidence="2">
    <location>
        <begin position="1"/>
        <end position="19"/>
    </location>
</feature>
<dbReference type="PROSITE" id="PS51257">
    <property type="entry name" value="PROKAR_LIPOPROTEIN"/>
    <property type="match status" value="1"/>
</dbReference>
<protein>
    <recommendedName>
        <fullName evidence="5">DUF4440 domain-containing protein</fullName>
    </recommendedName>
</protein>
<keyword evidence="2" id="KW-0732">Signal</keyword>
<evidence type="ECO:0000256" key="2">
    <source>
        <dbReference type="SAM" id="SignalP"/>
    </source>
</evidence>
<proteinExistence type="predicted"/>
<feature type="chain" id="PRO_5046732164" description="DUF4440 domain-containing protein" evidence="2">
    <location>
        <begin position="20"/>
        <end position="182"/>
    </location>
</feature>
<comment type="caution">
    <text evidence="3">The sequence shown here is derived from an EMBL/GenBank/DDBJ whole genome shotgun (WGS) entry which is preliminary data.</text>
</comment>
<name>A0ABQ6ZJN5_9GAMM</name>
<evidence type="ECO:0000313" key="4">
    <source>
        <dbReference type="Proteomes" id="UP000781710"/>
    </source>
</evidence>
<dbReference type="RefSeq" id="WP_162336711.1">
    <property type="nucleotide sequence ID" value="NZ_JBHSRQ010000004.1"/>
</dbReference>
<evidence type="ECO:0000256" key="1">
    <source>
        <dbReference type="SAM" id="MobiDB-lite"/>
    </source>
</evidence>
<accession>A0ABQ6ZJN5</accession>
<evidence type="ECO:0008006" key="5">
    <source>
        <dbReference type="Google" id="ProtNLM"/>
    </source>
</evidence>